<dbReference type="AlphaFoldDB" id="A0AA35T1W5"/>
<evidence type="ECO:0000256" key="9">
    <source>
        <dbReference type="ARBA" id="ARBA00046642"/>
    </source>
</evidence>
<dbReference type="InterPro" id="IPR001267">
    <property type="entry name" value="Thymidine_kinase"/>
</dbReference>
<evidence type="ECO:0000256" key="5">
    <source>
        <dbReference type="ARBA" id="ARBA00022741"/>
    </source>
</evidence>
<dbReference type="SUPFAM" id="SSF57716">
    <property type="entry name" value="Glucocorticoid receptor-like (DNA-binding domain)"/>
    <property type="match status" value="1"/>
</dbReference>
<evidence type="ECO:0000256" key="7">
    <source>
        <dbReference type="ARBA" id="ARBA00022833"/>
    </source>
</evidence>
<keyword evidence="7" id="KW-0862">Zinc</keyword>
<evidence type="ECO:0000256" key="14">
    <source>
        <dbReference type="RuleBase" id="RU004165"/>
    </source>
</evidence>
<reference evidence="16" key="1">
    <citation type="submission" date="2023-03" db="EMBL/GenBank/DDBJ databases">
        <authorList>
            <person name="Steffen K."/>
            <person name="Cardenas P."/>
        </authorList>
    </citation>
    <scope>NUCLEOTIDE SEQUENCE</scope>
</reference>
<dbReference type="EMBL" id="CASHTH010003043">
    <property type="protein sequence ID" value="CAI8039468.1"/>
    <property type="molecule type" value="Genomic_DNA"/>
</dbReference>
<keyword evidence="5 13" id="KW-0547">Nucleotide-binding</keyword>
<name>A0AA35T1W5_GEOBA</name>
<keyword evidence="8 13" id="KW-0067">ATP-binding</keyword>
<dbReference type="GO" id="GO:0071897">
    <property type="term" value="P:DNA biosynthetic process"/>
    <property type="evidence" value="ECO:0007669"/>
    <property type="project" value="UniProtKB-KW"/>
</dbReference>
<evidence type="ECO:0000256" key="13">
    <source>
        <dbReference type="RuleBase" id="RU000544"/>
    </source>
</evidence>
<dbReference type="Gene3D" id="3.40.50.300">
    <property type="entry name" value="P-loop containing nucleotide triphosphate hydrolases"/>
    <property type="match status" value="1"/>
</dbReference>
<dbReference type="PIRSF" id="PIRSF035805">
    <property type="entry name" value="TK_cell"/>
    <property type="match status" value="1"/>
</dbReference>
<evidence type="ECO:0000313" key="16">
    <source>
        <dbReference type="EMBL" id="CAI8039468.1"/>
    </source>
</evidence>
<evidence type="ECO:0000256" key="10">
    <source>
        <dbReference type="ARBA" id="ARBA00048113"/>
    </source>
</evidence>
<evidence type="ECO:0000256" key="15">
    <source>
        <dbReference type="SAM" id="MobiDB-lite"/>
    </source>
</evidence>
<proteinExistence type="inferred from homology"/>
<dbReference type="Pfam" id="PF00265">
    <property type="entry name" value="TK"/>
    <property type="match status" value="1"/>
</dbReference>
<keyword evidence="3 13" id="KW-0808">Transferase</keyword>
<dbReference type="GO" id="GO:0004797">
    <property type="term" value="F:thymidine kinase activity"/>
    <property type="evidence" value="ECO:0007669"/>
    <property type="project" value="UniProtKB-EC"/>
</dbReference>
<dbReference type="InterPro" id="IPR027417">
    <property type="entry name" value="P-loop_NTPase"/>
</dbReference>
<comment type="caution">
    <text evidence="16">The sequence shown here is derived from an EMBL/GenBank/DDBJ whole genome shotgun (WGS) entry which is preliminary data.</text>
</comment>
<keyword evidence="4" id="KW-0479">Metal-binding</keyword>
<evidence type="ECO:0000256" key="1">
    <source>
        <dbReference type="ARBA" id="ARBA00007587"/>
    </source>
</evidence>
<keyword evidence="17" id="KW-1185">Reference proteome</keyword>
<feature type="binding site" evidence="12">
    <location>
        <position position="177"/>
    </location>
    <ligand>
        <name>substrate</name>
    </ligand>
</feature>
<comment type="similarity">
    <text evidence="1 14">Belongs to the thymidine kinase family.</text>
</comment>
<dbReference type="SUPFAM" id="SSF52540">
    <property type="entry name" value="P-loop containing nucleoside triphosphate hydrolases"/>
    <property type="match status" value="1"/>
</dbReference>
<sequence>MSGPAAVTIGRTKGHVQLILGPMFSGKSTELIRRMKRFQVANQACLMIKYAKDNRYDKNGVATHDRQVTAAVAATELSAMKHMARKYGVIGIDEGQFFPDIVEFCEDMANDGKTVIVAALDGTFQREPFGSILNLVPLAESVVKLKAVCMLCYNDAAFTKRLGGEKEVEVIGGADKYMAVCRTCYKMPEKSLTSTSPTSETPLRGPELGKGRTLLFNDNDSP</sequence>
<evidence type="ECO:0000256" key="6">
    <source>
        <dbReference type="ARBA" id="ARBA00022777"/>
    </source>
</evidence>
<accession>A0AA35T1W5</accession>
<dbReference type="Proteomes" id="UP001174909">
    <property type="component" value="Unassembled WGS sequence"/>
</dbReference>
<dbReference type="Gene3D" id="3.30.60.20">
    <property type="match status" value="1"/>
</dbReference>
<evidence type="ECO:0000256" key="2">
    <source>
        <dbReference type="ARBA" id="ARBA00022634"/>
    </source>
</evidence>
<evidence type="ECO:0000256" key="3">
    <source>
        <dbReference type="ARBA" id="ARBA00022679"/>
    </source>
</evidence>
<comment type="subunit">
    <text evidence="9">Homotetramer. Tetramerization from dimerization is induced by ATP and increases catalytic efficiency due to a high affinity for thymidine. Tetramerization is inhibited by phosphorylation at Ser-13. Interacts (via the KEN box) with FZR1.</text>
</comment>
<feature type="region of interest" description="Disordered" evidence="15">
    <location>
        <begin position="190"/>
        <end position="222"/>
    </location>
</feature>
<dbReference type="EC" id="2.7.1.21" evidence="13"/>
<dbReference type="InterPro" id="IPR020633">
    <property type="entry name" value="Thymidine_kinase_CS"/>
</dbReference>
<protein>
    <recommendedName>
        <fullName evidence="13">Thymidine kinase</fullName>
        <ecNumber evidence="13">2.7.1.21</ecNumber>
    </recommendedName>
</protein>
<evidence type="ECO:0000256" key="8">
    <source>
        <dbReference type="ARBA" id="ARBA00022840"/>
    </source>
</evidence>
<dbReference type="FunFam" id="3.40.50.300:FF:000761">
    <property type="entry name" value="Thymidine kinase"/>
    <property type="match status" value="1"/>
</dbReference>
<keyword evidence="6 13" id="KW-0418">Kinase</keyword>
<evidence type="ECO:0000256" key="4">
    <source>
        <dbReference type="ARBA" id="ARBA00022723"/>
    </source>
</evidence>
<gene>
    <name evidence="16" type="ORF">GBAR_LOCUS21953</name>
</gene>
<feature type="compositionally biased region" description="Low complexity" evidence="15">
    <location>
        <begin position="191"/>
        <end position="203"/>
    </location>
</feature>
<dbReference type="FunFam" id="3.30.60.20:FF:000028">
    <property type="entry name" value="Thymidine kinase"/>
    <property type="match status" value="1"/>
</dbReference>
<evidence type="ECO:0000313" key="17">
    <source>
        <dbReference type="Proteomes" id="UP001174909"/>
    </source>
</evidence>
<organism evidence="16 17">
    <name type="scientific">Geodia barretti</name>
    <name type="common">Barrett's horny sponge</name>
    <dbReference type="NCBI Taxonomy" id="519541"/>
    <lineage>
        <taxon>Eukaryota</taxon>
        <taxon>Metazoa</taxon>
        <taxon>Porifera</taxon>
        <taxon>Demospongiae</taxon>
        <taxon>Heteroscleromorpha</taxon>
        <taxon>Tetractinellida</taxon>
        <taxon>Astrophorina</taxon>
        <taxon>Geodiidae</taxon>
        <taxon>Geodia</taxon>
    </lineage>
</organism>
<dbReference type="PANTHER" id="PTHR11441">
    <property type="entry name" value="THYMIDINE KINASE"/>
    <property type="match status" value="1"/>
</dbReference>
<dbReference type="GO" id="GO:0046872">
    <property type="term" value="F:metal ion binding"/>
    <property type="evidence" value="ECO:0007669"/>
    <property type="project" value="UniProtKB-KW"/>
</dbReference>
<dbReference type="GO" id="GO:0046104">
    <property type="term" value="P:thymidine metabolic process"/>
    <property type="evidence" value="ECO:0007669"/>
    <property type="project" value="TreeGrafter"/>
</dbReference>
<dbReference type="PROSITE" id="PS00603">
    <property type="entry name" value="TK_CELLULAR_TYPE"/>
    <property type="match status" value="1"/>
</dbReference>
<comment type="catalytic activity">
    <reaction evidence="10">
        <text>thymidine + ATP = dTMP + ADP + H(+)</text>
        <dbReference type="Rhea" id="RHEA:19129"/>
        <dbReference type="ChEBI" id="CHEBI:15378"/>
        <dbReference type="ChEBI" id="CHEBI:17748"/>
        <dbReference type="ChEBI" id="CHEBI:30616"/>
        <dbReference type="ChEBI" id="CHEBI:63528"/>
        <dbReference type="ChEBI" id="CHEBI:456216"/>
        <dbReference type="EC" id="2.7.1.21"/>
    </reaction>
    <physiologicalReaction direction="left-to-right" evidence="10">
        <dbReference type="Rhea" id="RHEA:19130"/>
    </physiologicalReaction>
</comment>
<evidence type="ECO:0000256" key="11">
    <source>
        <dbReference type="PIRSR" id="PIRSR035805-1"/>
    </source>
</evidence>
<dbReference type="GO" id="GO:0005524">
    <property type="term" value="F:ATP binding"/>
    <property type="evidence" value="ECO:0007669"/>
    <property type="project" value="UniProtKB-KW"/>
</dbReference>
<evidence type="ECO:0000256" key="12">
    <source>
        <dbReference type="PIRSR" id="PIRSR035805-2"/>
    </source>
</evidence>
<keyword evidence="2 13" id="KW-0237">DNA synthesis</keyword>
<feature type="active site" description="Proton acceptor" evidence="11">
    <location>
        <position position="94"/>
    </location>
</feature>
<dbReference type="PANTHER" id="PTHR11441:SF0">
    <property type="entry name" value="THYMIDINE KINASE, CYTOSOLIC"/>
    <property type="match status" value="1"/>
</dbReference>